<name>A0A087UXJ6_STEMI</name>
<dbReference type="PROSITE" id="PS50003">
    <property type="entry name" value="PH_DOMAIN"/>
    <property type="match status" value="1"/>
</dbReference>
<evidence type="ECO:0000259" key="1">
    <source>
        <dbReference type="PROSITE" id="PS50003"/>
    </source>
</evidence>
<dbReference type="SUPFAM" id="SSF50729">
    <property type="entry name" value="PH domain-like"/>
    <property type="match status" value="1"/>
</dbReference>
<dbReference type="OMA" id="MEAINMC"/>
<protein>
    <submittedName>
        <fullName evidence="2">FERM, RhoGEF and pleckstrin domain-containing protein 2</fullName>
    </submittedName>
</protein>
<dbReference type="Gene3D" id="2.30.29.30">
    <property type="entry name" value="Pleckstrin-homology domain (PH domain)/Phosphotyrosine-binding domain (PTB)"/>
    <property type="match status" value="1"/>
</dbReference>
<dbReference type="Pfam" id="PF00169">
    <property type="entry name" value="PH"/>
    <property type="match status" value="1"/>
</dbReference>
<dbReference type="GO" id="GO:0005085">
    <property type="term" value="F:guanyl-nucleotide exchange factor activity"/>
    <property type="evidence" value="ECO:0007669"/>
    <property type="project" value="TreeGrafter"/>
</dbReference>
<gene>
    <name evidence="2" type="ORF">X975_24658</name>
</gene>
<keyword evidence="3" id="KW-1185">Reference proteome</keyword>
<reference evidence="2 3" key="1">
    <citation type="submission" date="2013-11" db="EMBL/GenBank/DDBJ databases">
        <title>Genome sequencing of Stegodyphus mimosarum.</title>
        <authorList>
            <person name="Bechsgaard J."/>
        </authorList>
    </citation>
    <scope>NUCLEOTIDE SEQUENCE [LARGE SCALE GENOMIC DNA]</scope>
</reference>
<feature type="non-terminal residue" evidence="2">
    <location>
        <position position="96"/>
    </location>
</feature>
<dbReference type="Proteomes" id="UP000054359">
    <property type="component" value="Unassembled WGS sequence"/>
</dbReference>
<evidence type="ECO:0000313" key="2">
    <source>
        <dbReference type="EMBL" id="KFM82085.1"/>
    </source>
</evidence>
<dbReference type="InterPro" id="IPR011993">
    <property type="entry name" value="PH-like_dom_sf"/>
</dbReference>
<dbReference type="EMBL" id="KK122159">
    <property type="protein sequence ID" value="KFM82085.1"/>
    <property type="molecule type" value="Genomic_DNA"/>
</dbReference>
<feature type="domain" description="PH" evidence="1">
    <location>
        <begin position="1"/>
        <end position="88"/>
    </location>
</feature>
<organism evidence="2 3">
    <name type="scientific">Stegodyphus mimosarum</name>
    <name type="common">African social velvet spider</name>
    <dbReference type="NCBI Taxonomy" id="407821"/>
    <lineage>
        <taxon>Eukaryota</taxon>
        <taxon>Metazoa</taxon>
        <taxon>Ecdysozoa</taxon>
        <taxon>Arthropoda</taxon>
        <taxon>Chelicerata</taxon>
        <taxon>Arachnida</taxon>
        <taxon>Araneae</taxon>
        <taxon>Araneomorphae</taxon>
        <taxon>Entelegynae</taxon>
        <taxon>Eresoidea</taxon>
        <taxon>Eresidae</taxon>
        <taxon>Stegodyphus</taxon>
    </lineage>
</organism>
<evidence type="ECO:0000313" key="3">
    <source>
        <dbReference type="Proteomes" id="UP000054359"/>
    </source>
</evidence>
<feature type="non-terminal residue" evidence="2">
    <location>
        <position position="1"/>
    </location>
</feature>
<dbReference type="STRING" id="407821.A0A087UXJ6"/>
<dbReference type="PANTHER" id="PTHR45858">
    <property type="entry name" value="FERM DOMAIN CONTAINING PROTEIN"/>
    <property type="match status" value="1"/>
</dbReference>
<proteinExistence type="predicted"/>
<accession>A0A087UXJ6</accession>
<dbReference type="PANTHER" id="PTHR45858:SF5">
    <property type="entry name" value="MOESIN_EZRIN_RADIXIN HOMOLOG 1"/>
    <property type="match status" value="1"/>
</dbReference>
<dbReference type="SMART" id="SM00233">
    <property type="entry name" value="PH"/>
    <property type="match status" value="1"/>
</dbReference>
<dbReference type="OrthoDB" id="9990815at2759"/>
<dbReference type="InterPro" id="IPR001849">
    <property type="entry name" value="PH_domain"/>
</dbReference>
<dbReference type="InterPro" id="IPR051835">
    <property type="entry name" value="RAC1-GEF"/>
</dbReference>
<dbReference type="AlphaFoldDB" id="A0A087UXJ6"/>
<sequence>KFKNNSGWQKLWVVLANLCLFLYNTYLDESPLASLPLAGYKILNTSDSDPVVGDTIFKLQFKNHEYFFMVENKYTFERWMEAINMCTLTEEETTRL</sequence>